<gene>
    <name evidence="2" type="ORF">QU605_15060</name>
</gene>
<evidence type="ECO:0000256" key="1">
    <source>
        <dbReference type="ARBA" id="ARBA00007274"/>
    </source>
</evidence>
<name>A0ABT7WIR6_9FLAO</name>
<dbReference type="InterPro" id="IPR001451">
    <property type="entry name" value="Hexapep"/>
</dbReference>
<dbReference type="EC" id="2.3.1.-" evidence="2"/>
<dbReference type="PANTHER" id="PTHR43300:SF11">
    <property type="entry name" value="ACETYLTRANSFERASE RV3034C-RELATED"/>
    <property type="match status" value="1"/>
</dbReference>
<evidence type="ECO:0000313" key="3">
    <source>
        <dbReference type="Proteomes" id="UP001174839"/>
    </source>
</evidence>
<dbReference type="Pfam" id="PF00132">
    <property type="entry name" value="Hexapep"/>
    <property type="match status" value="1"/>
</dbReference>
<comment type="caution">
    <text evidence="2">The sequence shown here is derived from an EMBL/GenBank/DDBJ whole genome shotgun (WGS) entry which is preliminary data.</text>
</comment>
<dbReference type="Proteomes" id="UP001174839">
    <property type="component" value="Unassembled WGS sequence"/>
</dbReference>
<organism evidence="2 3">
    <name type="scientific">Robiginitalea aurantiaca</name>
    <dbReference type="NCBI Taxonomy" id="3056915"/>
    <lineage>
        <taxon>Bacteria</taxon>
        <taxon>Pseudomonadati</taxon>
        <taxon>Bacteroidota</taxon>
        <taxon>Flavobacteriia</taxon>
        <taxon>Flavobacteriales</taxon>
        <taxon>Flavobacteriaceae</taxon>
        <taxon>Robiginitalea</taxon>
    </lineage>
</organism>
<protein>
    <submittedName>
        <fullName evidence="2">CatB-related O-acetyltransferase</fullName>
        <ecNumber evidence="2">2.3.1.-</ecNumber>
    </submittedName>
</protein>
<dbReference type="EMBL" id="JAUDUY010000015">
    <property type="protein sequence ID" value="MDM9632796.1"/>
    <property type="molecule type" value="Genomic_DNA"/>
</dbReference>
<reference evidence="2" key="1">
    <citation type="submission" date="2023-06" db="EMBL/GenBank/DDBJ databases">
        <title>Robiginitalea aurantiacus sp. nov. and Algoriphagus sediminis sp. nov., isolated from coastal sediment.</title>
        <authorList>
            <person name="Zhou Z.Y."/>
            <person name="An J."/>
            <person name="Jia Y.W."/>
            <person name="Du Z.J."/>
        </authorList>
    </citation>
    <scope>NUCLEOTIDE SEQUENCE</scope>
    <source>
        <strain evidence="2">M39</strain>
    </source>
</reference>
<dbReference type="GO" id="GO:0016746">
    <property type="term" value="F:acyltransferase activity"/>
    <property type="evidence" value="ECO:0007669"/>
    <property type="project" value="UniProtKB-KW"/>
</dbReference>
<dbReference type="SUPFAM" id="SSF51161">
    <property type="entry name" value="Trimeric LpxA-like enzymes"/>
    <property type="match status" value="1"/>
</dbReference>
<keyword evidence="2" id="KW-0012">Acyltransferase</keyword>
<dbReference type="PANTHER" id="PTHR43300">
    <property type="entry name" value="ACETYLTRANSFERASE"/>
    <property type="match status" value="1"/>
</dbReference>
<dbReference type="CDD" id="cd03349">
    <property type="entry name" value="LbH_XAT"/>
    <property type="match status" value="1"/>
</dbReference>
<proteinExistence type="inferred from homology"/>
<dbReference type="RefSeq" id="WP_289726161.1">
    <property type="nucleotide sequence ID" value="NZ_JAUDUY010000015.1"/>
</dbReference>
<keyword evidence="2" id="KW-0808">Transferase</keyword>
<evidence type="ECO:0000313" key="2">
    <source>
        <dbReference type="EMBL" id="MDM9632796.1"/>
    </source>
</evidence>
<keyword evidence="3" id="KW-1185">Reference proteome</keyword>
<dbReference type="InterPro" id="IPR050179">
    <property type="entry name" value="Trans_hexapeptide_repeat"/>
</dbReference>
<comment type="similarity">
    <text evidence="1">Belongs to the transferase hexapeptide repeat family.</text>
</comment>
<accession>A0ABT7WIR6</accession>
<dbReference type="InterPro" id="IPR011004">
    <property type="entry name" value="Trimer_LpxA-like_sf"/>
</dbReference>
<dbReference type="Gene3D" id="2.160.10.10">
    <property type="entry name" value="Hexapeptide repeat proteins"/>
    <property type="match status" value="1"/>
</dbReference>
<sequence length="215" mass="24503">MQRYLNYLKSIFSLKKIFYRDVSVFSFWDKDSSFTKYSRIGPFVRLLNSSIGKYTRISKGCSLVYCEVGKFCSLSSKIQVGAGRHPLNYLSSNQIFYNKNTLSNKWVKSIQYEQNLPVTIGNDVWIGTDCLIMGGVKIGDGAVIGAKALVTKDIPPYAIVGGVPAKIIKYRFSPEIIEKLLEIKWWDFSDEKISENIEIFRKPDISLEDLNAIRI</sequence>